<feature type="compositionally biased region" description="Polar residues" evidence="8">
    <location>
        <begin position="316"/>
        <end position="325"/>
    </location>
</feature>
<dbReference type="EMBL" id="BGZK01000946">
    <property type="protein sequence ID" value="GBP66062.1"/>
    <property type="molecule type" value="Genomic_DNA"/>
</dbReference>
<reference evidence="10 11" key="1">
    <citation type="journal article" date="2019" name="Commun. Biol.">
        <title>The bagworm genome reveals a unique fibroin gene that provides high tensile strength.</title>
        <authorList>
            <person name="Kono N."/>
            <person name="Nakamura H."/>
            <person name="Ohtoshi R."/>
            <person name="Tomita M."/>
            <person name="Numata K."/>
            <person name="Arakawa K."/>
        </authorList>
    </citation>
    <scope>NUCLEOTIDE SEQUENCE [LARGE SCALE GENOMIC DNA]</scope>
</reference>
<dbReference type="Gene3D" id="3.40.50.10980">
    <property type="entry name" value="Nibrin, BRCT2 domain"/>
    <property type="match status" value="1"/>
</dbReference>
<dbReference type="CDD" id="cd17741">
    <property type="entry name" value="BRCT_nibrin"/>
    <property type="match status" value="1"/>
</dbReference>
<dbReference type="InterPro" id="IPR043014">
    <property type="entry name" value="Nibrin_BRCT2_sf"/>
</dbReference>
<feature type="domain" description="FHA" evidence="9">
    <location>
        <begin position="22"/>
        <end position="75"/>
    </location>
</feature>
<dbReference type="PANTHER" id="PTHR12162">
    <property type="entry name" value="NIBRIN-RELATED"/>
    <property type="match status" value="1"/>
</dbReference>
<evidence type="ECO:0000256" key="8">
    <source>
        <dbReference type="SAM" id="MobiDB-lite"/>
    </source>
</evidence>
<dbReference type="CDD" id="cd22667">
    <property type="entry name" value="FHA_NBN"/>
    <property type="match status" value="1"/>
</dbReference>
<keyword evidence="11" id="KW-1185">Reference proteome</keyword>
<evidence type="ECO:0000256" key="3">
    <source>
        <dbReference type="ARBA" id="ARBA00022454"/>
    </source>
</evidence>
<organism evidence="10 11">
    <name type="scientific">Eumeta variegata</name>
    <name type="common">Bagworm moth</name>
    <name type="synonym">Eumeta japonica</name>
    <dbReference type="NCBI Taxonomy" id="151549"/>
    <lineage>
        <taxon>Eukaryota</taxon>
        <taxon>Metazoa</taxon>
        <taxon>Ecdysozoa</taxon>
        <taxon>Arthropoda</taxon>
        <taxon>Hexapoda</taxon>
        <taxon>Insecta</taxon>
        <taxon>Pterygota</taxon>
        <taxon>Neoptera</taxon>
        <taxon>Endopterygota</taxon>
        <taxon>Lepidoptera</taxon>
        <taxon>Glossata</taxon>
        <taxon>Ditrysia</taxon>
        <taxon>Tineoidea</taxon>
        <taxon>Psychidae</taxon>
        <taxon>Oiketicinae</taxon>
        <taxon>Eumeta</taxon>
    </lineage>
</organism>
<evidence type="ECO:0000256" key="1">
    <source>
        <dbReference type="ARBA" id="ARBA00004123"/>
    </source>
</evidence>
<dbReference type="InterPro" id="IPR036420">
    <property type="entry name" value="BRCT_dom_sf"/>
</dbReference>
<dbReference type="GO" id="GO:0005694">
    <property type="term" value="C:chromosome"/>
    <property type="evidence" value="ECO:0007669"/>
    <property type="project" value="UniProtKB-SubCell"/>
</dbReference>
<evidence type="ECO:0000256" key="5">
    <source>
        <dbReference type="ARBA" id="ARBA00023204"/>
    </source>
</evidence>
<sequence length="549" mass="61881">MWFVKSENTERAFYFTPLCTNIVIGRKLDPDPCNFSISDDASISRKHATLFLKDNCLGLQDLESTYGTYINDSIEMKQKIKPEDVIILKEADIIKFGKLNSLWKVNKVDLVTCTSTLKGENLQSLKVILTKLGGVLKNEWDENCGYLTMPAITLTIKVVLALVYGSHIVTPEFWNKCLEAILSQTSLPDPKDFVPDVAESTLNKEVVSFLPDQRRKTLFQDAEIGLGILHCSLEKYCNPQFIFPSEVLRQSTPSDDSVKSCNILAQETQDITERNTASKRIEKTIEESLLSNEIQEVFVGLKKSDNIPNLKRKLSNDSNAQNSNAPKKHATEGNGVTVNQDDDIFNFIPPNNIGSSTNNKKTEKTLDFLKPHKRKINTDIPDDDLFNFLPNKNVPSDHTADETVKSKADSEDSINDMPRIKRLRLDSLKTNSVNISALRGIKLQELKYDGNGWKSCPKIKKEDISADLDSKMSHVDLGTTVVTIRRYDIIERNICFSENSTVNQIVNSKVQNFKKFKKVWPLKTQIKLSIEPITATVNKIDSKEVVSEA</sequence>
<feature type="region of interest" description="Disordered" evidence="8">
    <location>
        <begin position="309"/>
        <end position="338"/>
    </location>
</feature>
<keyword evidence="6" id="KW-0539">Nucleus</keyword>
<dbReference type="PANTHER" id="PTHR12162:SF0">
    <property type="entry name" value="NIBRIN"/>
    <property type="match status" value="1"/>
</dbReference>
<dbReference type="Gene3D" id="3.40.50.10190">
    <property type="entry name" value="BRCT domain"/>
    <property type="match status" value="1"/>
</dbReference>
<dbReference type="STRING" id="151549.A0A4C1XSS2"/>
<accession>A0A4C1XSS2</accession>
<dbReference type="InterPro" id="IPR040227">
    <property type="entry name" value="Nibrin-rel"/>
</dbReference>
<feature type="region of interest" description="Disordered" evidence="8">
    <location>
        <begin position="393"/>
        <end position="412"/>
    </location>
</feature>
<dbReference type="SUPFAM" id="SSF52113">
    <property type="entry name" value="BRCT domain"/>
    <property type="match status" value="1"/>
</dbReference>
<dbReference type="AlphaFoldDB" id="A0A4C1XSS2"/>
<dbReference type="Pfam" id="PF00498">
    <property type="entry name" value="FHA"/>
    <property type="match status" value="1"/>
</dbReference>
<dbReference type="GO" id="GO:0003684">
    <property type="term" value="F:damaged DNA binding"/>
    <property type="evidence" value="ECO:0007669"/>
    <property type="project" value="TreeGrafter"/>
</dbReference>
<dbReference type="InterPro" id="IPR000253">
    <property type="entry name" value="FHA_dom"/>
</dbReference>
<evidence type="ECO:0000256" key="6">
    <source>
        <dbReference type="ARBA" id="ARBA00023242"/>
    </source>
</evidence>
<dbReference type="PROSITE" id="PS50006">
    <property type="entry name" value="FHA_DOMAIN"/>
    <property type="match status" value="1"/>
</dbReference>
<evidence type="ECO:0000259" key="9">
    <source>
        <dbReference type="PROSITE" id="PS50006"/>
    </source>
</evidence>
<dbReference type="Proteomes" id="UP000299102">
    <property type="component" value="Unassembled WGS sequence"/>
</dbReference>
<dbReference type="SUPFAM" id="SSF49879">
    <property type="entry name" value="SMAD/FHA domain"/>
    <property type="match status" value="1"/>
</dbReference>
<feature type="compositionally biased region" description="Basic and acidic residues" evidence="8">
    <location>
        <begin position="398"/>
        <end position="410"/>
    </location>
</feature>
<dbReference type="OrthoDB" id="552194at2759"/>
<dbReference type="InterPro" id="IPR008984">
    <property type="entry name" value="SMAD_FHA_dom_sf"/>
</dbReference>
<dbReference type="GO" id="GO:0030870">
    <property type="term" value="C:Mre11 complex"/>
    <property type="evidence" value="ECO:0007669"/>
    <property type="project" value="InterPro"/>
</dbReference>
<proteinExistence type="inferred from homology"/>
<dbReference type="Gene3D" id="2.60.200.20">
    <property type="match status" value="1"/>
</dbReference>
<evidence type="ECO:0000256" key="7">
    <source>
        <dbReference type="ARBA" id="ARBA00044757"/>
    </source>
</evidence>
<keyword evidence="3" id="KW-0158">Chromosome</keyword>
<dbReference type="GO" id="GO:0007095">
    <property type="term" value="P:mitotic G2 DNA damage checkpoint signaling"/>
    <property type="evidence" value="ECO:0007669"/>
    <property type="project" value="InterPro"/>
</dbReference>
<gene>
    <name evidence="10" type="primary">NBN</name>
    <name evidence="10" type="ORF">EVAR_37710_1</name>
</gene>
<dbReference type="SMART" id="SM00240">
    <property type="entry name" value="FHA"/>
    <property type="match status" value="1"/>
</dbReference>
<name>A0A4C1XSS2_EUMVA</name>
<dbReference type="GO" id="GO:0000724">
    <property type="term" value="P:double-strand break repair via homologous recombination"/>
    <property type="evidence" value="ECO:0007669"/>
    <property type="project" value="TreeGrafter"/>
</dbReference>
<keyword evidence="5" id="KW-0234">DNA repair</keyword>
<evidence type="ECO:0000313" key="10">
    <source>
        <dbReference type="EMBL" id="GBP66062.1"/>
    </source>
</evidence>
<comment type="subcellular location">
    <subcellularLocation>
        <location evidence="2">Chromosome</location>
    </subcellularLocation>
    <subcellularLocation>
        <location evidence="1">Nucleus</location>
    </subcellularLocation>
</comment>
<protein>
    <submittedName>
        <fullName evidence="10">Nibrin</fullName>
    </submittedName>
</protein>
<keyword evidence="4" id="KW-0227">DNA damage</keyword>
<evidence type="ECO:0000313" key="11">
    <source>
        <dbReference type="Proteomes" id="UP000299102"/>
    </source>
</evidence>
<evidence type="ECO:0000256" key="4">
    <source>
        <dbReference type="ARBA" id="ARBA00022763"/>
    </source>
</evidence>
<comment type="caution">
    <text evidence="10">The sequence shown here is derived from an EMBL/GenBank/DDBJ whole genome shotgun (WGS) entry which is preliminary data.</text>
</comment>
<evidence type="ECO:0000256" key="2">
    <source>
        <dbReference type="ARBA" id="ARBA00004286"/>
    </source>
</evidence>
<comment type="similarity">
    <text evidence="7">Belongs to the Nibrin family.</text>
</comment>